<feature type="transmembrane region" description="Helical" evidence="1">
    <location>
        <begin position="108"/>
        <end position="132"/>
    </location>
</feature>
<proteinExistence type="predicted"/>
<organism evidence="3 4">
    <name type="scientific">Candidatus Gottesmanbacteria bacterium RIFCSPHIGHO2_01_FULL_39_10</name>
    <dbReference type="NCBI Taxonomy" id="1798375"/>
    <lineage>
        <taxon>Bacteria</taxon>
        <taxon>Candidatus Gottesmaniibacteriota</taxon>
    </lineage>
</organism>
<gene>
    <name evidence="3" type="ORF">A2773_01220</name>
</gene>
<evidence type="ECO:0000256" key="2">
    <source>
        <dbReference type="SAM" id="SignalP"/>
    </source>
</evidence>
<dbReference type="STRING" id="1798375.A2773_01220"/>
<keyword evidence="2" id="KW-0732">Signal</keyword>
<dbReference type="Proteomes" id="UP000177383">
    <property type="component" value="Unassembled WGS sequence"/>
</dbReference>
<keyword evidence="1" id="KW-0812">Transmembrane</keyword>
<evidence type="ECO:0000313" key="4">
    <source>
        <dbReference type="Proteomes" id="UP000177383"/>
    </source>
</evidence>
<sequence length="150" mass="16059">MMRIFQIIFSLVISIFSFARGVYAAPPAKDTQLGCGEGFGPFADVFCGGGFNLGNIFNNAISKILGFLTIIAALYFFFQFVTAGIQWIGSGGDKNNIEQARNKMVNAIIGLVIVAAAWVIVGIIGMFVGINIMNPGSLLNTLQLYPTPTP</sequence>
<evidence type="ECO:0000313" key="3">
    <source>
        <dbReference type="EMBL" id="OGG14871.1"/>
    </source>
</evidence>
<accession>A0A1F5ZR30</accession>
<dbReference type="AlphaFoldDB" id="A0A1F5ZR30"/>
<dbReference type="InterPro" id="IPR043993">
    <property type="entry name" value="T4SS_pilin"/>
</dbReference>
<protein>
    <submittedName>
        <fullName evidence="3">Uncharacterized protein</fullName>
    </submittedName>
</protein>
<feature type="chain" id="PRO_5009522904" evidence="2">
    <location>
        <begin position="25"/>
        <end position="150"/>
    </location>
</feature>
<name>A0A1F5ZR30_9BACT</name>
<evidence type="ECO:0000256" key="1">
    <source>
        <dbReference type="SAM" id="Phobius"/>
    </source>
</evidence>
<comment type="caution">
    <text evidence="3">The sequence shown here is derived from an EMBL/GenBank/DDBJ whole genome shotgun (WGS) entry which is preliminary data.</text>
</comment>
<feature type="transmembrane region" description="Helical" evidence="1">
    <location>
        <begin position="64"/>
        <end position="88"/>
    </location>
</feature>
<keyword evidence="1" id="KW-0472">Membrane</keyword>
<dbReference type="Pfam" id="PF18895">
    <property type="entry name" value="T4SS_pilin"/>
    <property type="match status" value="1"/>
</dbReference>
<keyword evidence="1" id="KW-1133">Transmembrane helix</keyword>
<feature type="signal peptide" evidence="2">
    <location>
        <begin position="1"/>
        <end position="24"/>
    </location>
</feature>
<reference evidence="3 4" key="1">
    <citation type="journal article" date="2016" name="Nat. Commun.">
        <title>Thousands of microbial genomes shed light on interconnected biogeochemical processes in an aquifer system.</title>
        <authorList>
            <person name="Anantharaman K."/>
            <person name="Brown C.T."/>
            <person name="Hug L.A."/>
            <person name="Sharon I."/>
            <person name="Castelle C.J."/>
            <person name="Probst A.J."/>
            <person name="Thomas B.C."/>
            <person name="Singh A."/>
            <person name="Wilkins M.J."/>
            <person name="Karaoz U."/>
            <person name="Brodie E.L."/>
            <person name="Williams K.H."/>
            <person name="Hubbard S.S."/>
            <person name="Banfield J.F."/>
        </authorList>
    </citation>
    <scope>NUCLEOTIDE SEQUENCE [LARGE SCALE GENOMIC DNA]</scope>
</reference>
<dbReference type="EMBL" id="MFJE01000009">
    <property type="protein sequence ID" value="OGG14871.1"/>
    <property type="molecule type" value="Genomic_DNA"/>
</dbReference>